<dbReference type="Proteomes" id="UP000076927">
    <property type="component" value="Chromosome"/>
</dbReference>
<evidence type="ECO:0000313" key="2">
    <source>
        <dbReference type="EMBL" id="ANE47033.1"/>
    </source>
</evidence>
<keyword evidence="1" id="KW-0472">Membrane</keyword>
<evidence type="ECO:0000313" key="3">
    <source>
        <dbReference type="Proteomes" id="UP000076927"/>
    </source>
</evidence>
<evidence type="ECO:0000256" key="1">
    <source>
        <dbReference type="SAM" id="Phobius"/>
    </source>
</evidence>
<keyword evidence="3" id="KW-1185">Reference proteome</keyword>
<dbReference type="RefSeq" id="WP_068607125.1">
    <property type="nucleotide sequence ID" value="NZ_CP011388.1"/>
</dbReference>
<proteinExistence type="predicted"/>
<dbReference type="KEGG" id="pswu:SY83_12995"/>
<name>A0A172TJS1_9BACL</name>
<keyword evidence="1" id="KW-1133">Transmembrane helix</keyword>
<sequence>MWKRLWKEESGMAEMVSLLIVMGVFLFVSMGMVSFMTFMMRQEKLETIHHRALEMSTQEGYITPSIMEDTRLKLQALGFPSVQRNGVDYPSFEGSTLIKVQRDDADPTVQVTIKYPATLLQRMVGLIGGNATEEEGYYLIEGAGRSEALDD</sequence>
<gene>
    <name evidence="2" type="ORF">SY83_12995</name>
</gene>
<dbReference type="STRING" id="1178515.SY83_12995"/>
<protein>
    <submittedName>
        <fullName evidence="2">Uncharacterized protein</fullName>
    </submittedName>
</protein>
<dbReference type="AlphaFoldDB" id="A0A172TJS1"/>
<feature type="transmembrane region" description="Helical" evidence="1">
    <location>
        <begin position="15"/>
        <end position="38"/>
    </location>
</feature>
<dbReference type="EMBL" id="CP011388">
    <property type="protein sequence ID" value="ANE47033.1"/>
    <property type="molecule type" value="Genomic_DNA"/>
</dbReference>
<dbReference type="PATRIC" id="fig|1178515.4.peg.2604"/>
<organism evidence="2 3">
    <name type="scientific">Paenibacillus swuensis</name>
    <dbReference type="NCBI Taxonomy" id="1178515"/>
    <lineage>
        <taxon>Bacteria</taxon>
        <taxon>Bacillati</taxon>
        <taxon>Bacillota</taxon>
        <taxon>Bacilli</taxon>
        <taxon>Bacillales</taxon>
        <taxon>Paenibacillaceae</taxon>
        <taxon>Paenibacillus</taxon>
    </lineage>
</organism>
<reference evidence="2 3" key="1">
    <citation type="submission" date="2015-01" db="EMBL/GenBank/DDBJ databases">
        <title>Paenibacillus swuensis/DY6/whole genome sequencing.</title>
        <authorList>
            <person name="Kim M.K."/>
            <person name="Srinivasan S."/>
            <person name="Lee J.-J."/>
        </authorList>
    </citation>
    <scope>NUCLEOTIDE SEQUENCE [LARGE SCALE GENOMIC DNA]</scope>
    <source>
        <strain evidence="2 3">DY6</strain>
    </source>
</reference>
<dbReference type="OrthoDB" id="2614582at2"/>
<keyword evidence="1" id="KW-0812">Transmembrane</keyword>
<accession>A0A172TJS1</accession>